<dbReference type="EMBL" id="FONR01000011">
    <property type="protein sequence ID" value="SFF72690.1"/>
    <property type="molecule type" value="Genomic_DNA"/>
</dbReference>
<dbReference type="OrthoDB" id="5503950at2"/>
<evidence type="ECO:0000313" key="2">
    <source>
        <dbReference type="Proteomes" id="UP000181942"/>
    </source>
</evidence>
<name>A0A1I2L2G0_9ACTN</name>
<sequence>MPADSWSAPQCMVDHEYAAVVYTPPSFTNKPDLMQGGAFTVIVNPGTGHVTKLPFTASPAYFDPSCNTTTHTAAFTAFRDMN</sequence>
<protein>
    <submittedName>
        <fullName evidence="1">Uncharacterized protein</fullName>
    </submittedName>
</protein>
<reference evidence="1 2" key="1">
    <citation type="submission" date="2016-10" db="EMBL/GenBank/DDBJ databases">
        <authorList>
            <person name="de Groot N.N."/>
        </authorList>
    </citation>
    <scope>NUCLEOTIDE SEQUENCE [LARGE SCALE GENOMIC DNA]</scope>
    <source>
        <strain evidence="1 2">OK461</strain>
    </source>
</reference>
<dbReference type="Proteomes" id="UP000181942">
    <property type="component" value="Unassembled WGS sequence"/>
</dbReference>
<evidence type="ECO:0000313" key="1">
    <source>
        <dbReference type="EMBL" id="SFF72690.1"/>
    </source>
</evidence>
<dbReference type="RefSeq" id="WP_075029979.1">
    <property type="nucleotide sequence ID" value="NZ_FONR01000011.1"/>
</dbReference>
<accession>A0A1I2L2G0</accession>
<organism evidence="1 2">
    <name type="scientific">Streptomyces mirabilis</name>
    <dbReference type="NCBI Taxonomy" id="68239"/>
    <lineage>
        <taxon>Bacteria</taxon>
        <taxon>Bacillati</taxon>
        <taxon>Actinomycetota</taxon>
        <taxon>Actinomycetes</taxon>
        <taxon>Kitasatosporales</taxon>
        <taxon>Streptomycetaceae</taxon>
        <taxon>Streptomyces</taxon>
    </lineage>
</organism>
<dbReference type="AlphaFoldDB" id="A0A1I2L2G0"/>
<proteinExistence type="predicted"/>
<gene>
    <name evidence="1" type="ORF">SAMN02787118_111124</name>
</gene>